<feature type="compositionally biased region" description="Basic and acidic residues" evidence="6">
    <location>
        <begin position="176"/>
        <end position="186"/>
    </location>
</feature>
<evidence type="ECO:0000256" key="4">
    <source>
        <dbReference type="ARBA" id="ARBA00023163"/>
    </source>
</evidence>
<keyword evidence="9" id="KW-1185">Reference proteome</keyword>
<evidence type="ECO:0000313" key="9">
    <source>
        <dbReference type="Proteomes" id="UP000005240"/>
    </source>
</evidence>
<gene>
    <name evidence="7" type="ORF">PTTG_29320</name>
</gene>
<keyword evidence="5" id="KW-0539">Nucleus</keyword>
<dbReference type="Proteomes" id="UP000005240">
    <property type="component" value="Unassembled WGS sequence"/>
</dbReference>
<reference evidence="7" key="1">
    <citation type="submission" date="2009-11" db="EMBL/GenBank/DDBJ databases">
        <authorList>
            <consortium name="The Broad Institute Genome Sequencing Platform"/>
            <person name="Ward D."/>
            <person name="Feldgarden M."/>
            <person name="Earl A."/>
            <person name="Young S.K."/>
            <person name="Zeng Q."/>
            <person name="Koehrsen M."/>
            <person name="Alvarado L."/>
            <person name="Berlin A."/>
            <person name="Bochicchio J."/>
            <person name="Borenstein D."/>
            <person name="Chapman S.B."/>
            <person name="Chen Z."/>
            <person name="Engels R."/>
            <person name="Freedman E."/>
            <person name="Gellesch M."/>
            <person name="Goldberg J."/>
            <person name="Griggs A."/>
            <person name="Gujja S."/>
            <person name="Heilman E."/>
            <person name="Heiman D."/>
            <person name="Hepburn T."/>
            <person name="Howarth C."/>
            <person name="Jen D."/>
            <person name="Larson L."/>
            <person name="Lewis B."/>
            <person name="Mehta T."/>
            <person name="Park D."/>
            <person name="Pearson M."/>
            <person name="Roberts A."/>
            <person name="Saif S."/>
            <person name="Shea T."/>
            <person name="Shenoy N."/>
            <person name="Sisk P."/>
            <person name="Stolte C."/>
            <person name="Sykes S."/>
            <person name="Thomson T."/>
            <person name="Walk T."/>
            <person name="White J."/>
            <person name="Yandava C."/>
            <person name="Izard J."/>
            <person name="Baranova O.V."/>
            <person name="Blanton J.M."/>
            <person name="Tanner A.C."/>
            <person name="Dewhirst F.E."/>
            <person name="Haas B."/>
            <person name="Nusbaum C."/>
            <person name="Birren B."/>
        </authorList>
    </citation>
    <scope>NUCLEOTIDE SEQUENCE [LARGE SCALE GENOMIC DNA]</scope>
    <source>
        <strain evidence="7">1-1 BBBD Race 1</strain>
    </source>
</reference>
<protein>
    <recommendedName>
        <fullName evidence="10">Transcription factor domain-containing protein</fullName>
    </recommendedName>
</protein>
<dbReference type="AlphaFoldDB" id="A0A180G4U1"/>
<dbReference type="GO" id="GO:0000981">
    <property type="term" value="F:DNA-binding transcription factor activity, RNA polymerase II-specific"/>
    <property type="evidence" value="ECO:0007669"/>
    <property type="project" value="TreeGrafter"/>
</dbReference>
<keyword evidence="3" id="KW-0238">DNA-binding</keyword>
<evidence type="ECO:0000313" key="7">
    <source>
        <dbReference type="EMBL" id="OAV87697.1"/>
    </source>
</evidence>
<feature type="region of interest" description="Disordered" evidence="6">
    <location>
        <begin position="157"/>
        <end position="193"/>
    </location>
</feature>
<organism evidence="7">
    <name type="scientific">Puccinia triticina (isolate 1-1 / race 1 (BBBD))</name>
    <name type="common">Brown leaf rust fungus</name>
    <dbReference type="NCBI Taxonomy" id="630390"/>
    <lineage>
        <taxon>Eukaryota</taxon>
        <taxon>Fungi</taxon>
        <taxon>Dikarya</taxon>
        <taxon>Basidiomycota</taxon>
        <taxon>Pucciniomycotina</taxon>
        <taxon>Pucciniomycetes</taxon>
        <taxon>Pucciniales</taxon>
        <taxon>Pucciniaceae</taxon>
        <taxon>Puccinia</taxon>
    </lineage>
</organism>
<evidence type="ECO:0000256" key="5">
    <source>
        <dbReference type="ARBA" id="ARBA00023242"/>
    </source>
</evidence>
<keyword evidence="2" id="KW-0805">Transcription regulation</keyword>
<proteinExistence type="predicted"/>
<dbReference type="PANTHER" id="PTHR31845">
    <property type="entry name" value="FINGER DOMAIN PROTEIN, PUTATIVE-RELATED"/>
    <property type="match status" value="1"/>
</dbReference>
<dbReference type="InterPro" id="IPR051089">
    <property type="entry name" value="prtT"/>
</dbReference>
<dbReference type="EnsemblFungi" id="PTTG_29320-t43_1">
    <property type="protein sequence ID" value="PTTG_29320-t43_1-p1"/>
    <property type="gene ID" value="PTTG_29320"/>
</dbReference>
<evidence type="ECO:0008006" key="10">
    <source>
        <dbReference type="Google" id="ProtNLM"/>
    </source>
</evidence>
<evidence type="ECO:0000256" key="1">
    <source>
        <dbReference type="ARBA" id="ARBA00004123"/>
    </source>
</evidence>
<dbReference type="GO" id="GO:0000976">
    <property type="term" value="F:transcription cis-regulatory region binding"/>
    <property type="evidence" value="ECO:0007669"/>
    <property type="project" value="TreeGrafter"/>
</dbReference>
<dbReference type="PANTHER" id="PTHR31845:SF19">
    <property type="entry name" value="TRANSCRIPTION FACTOR DOMAIN-CONTAINING PROTEIN"/>
    <property type="match status" value="1"/>
</dbReference>
<accession>A0A180G4U1</accession>
<dbReference type="OrthoDB" id="2496004at2759"/>
<evidence type="ECO:0000256" key="2">
    <source>
        <dbReference type="ARBA" id="ARBA00023015"/>
    </source>
</evidence>
<name>A0A180G4U1_PUCT1</name>
<sequence>MQQQDTRPSTTATLDELDIRGERLRERVDLNCSQARELERSLDRLEPQLQMLTQATFFDADQEHPSSASVTTSMAPQFNKRIRCEIPPITPKIRPKLPEAVKGNPLHKLAPDRDPNVAKATAPVGLNLSSAQIMDWPRRGDSAHRISFILNPAMNPAKENKQDLEPPSAGSVNSQDADHPSPDESTRQTAAHSFSTVSIPGSAAAMQIPPLDPDLVMPDYQAFFKRYSNRLTWSPEERTSPATLQKKSDLLLRAIISASDPKSTKSKMLSDCYDNALNMSRATVFPEKDYNIQDLKGIMVLAIYHGLHCVCSHFVSLCLTIKLHKVFVKLTDPVLRGEANEAELVEMGRTWLLVVVYSHFLCIFSRKLYLIGSPSQMIRNHATTLETSKFRQSCDPLINAHVNLVLVLAFAQNKLDSRNYPGSLSGRKEGNVLPEVPLVMHQLECWATDWRQRCPELFTTKSMGPRRFLQNARQYVELYVMHAAIWPCQDGRMIITNQRRYQWALQGCQHAENILQAVLDLKDELDANEEYDAEFCPDNLPLNIEYHKATLGLVTGYLLWVSLIIPGCVNLERYLELFVRLHNIKFKFSCEYIEVIEKSIFIIYEILMLQKFRADHLATDSLGLLDQTYQIGTTLQAKGCQLGPNELEHGCVGEYRLDGTFLMGDDLAKELDKLMTDTQFWFQLELE</sequence>
<comment type="subcellular location">
    <subcellularLocation>
        <location evidence="1">Nucleus</location>
    </subcellularLocation>
</comment>
<evidence type="ECO:0000256" key="3">
    <source>
        <dbReference type="ARBA" id="ARBA00023125"/>
    </source>
</evidence>
<evidence type="ECO:0000313" key="8">
    <source>
        <dbReference type="EnsemblFungi" id="PTTG_29320-t43_1-p1"/>
    </source>
</evidence>
<keyword evidence="4" id="KW-0804">Transcription</keyword>
<reference evidence="7" key="2">
    <citation type="submission" date="2016-05" db="EMBL/GenBank/DDBJ databases">
        <title>Comparative analysis highlights variable genome content of wheat rusts and divergence of the mating loci.</title>
        <authorList>
            <person name="Cuomo C.A."/>
            <person name="Bakkeren G."/>
            <person name="Szabo L."/>
            <person name="Khalil H."/>
            <person name="Joly D."/>
            <person name="Goldberg J."/>
            <person name="Young S."/>
            <person name="Zeng Q."/>
            <person name="Fellers J."/>
        </authorList>
    </citation>
    <scope>NUCLEOTIDE SEQUENCE [LARGE SCALE GENOMIC DNA]</scope>
    <source>
        <strain evidence="7">1-1 BBBD Race 1</strain>
    </source>
</reference>
<dbReference type="VEuPathDB" id="FungiDB:PTTG_29320"/>
<reference evidence="8" key="4">
    <citation type="submission" date="2025-05" db="UniProtKB">
        <authorList>
            <consortium name="EnsemblFungi"/>
        </authorList>
    </citation>
    <scope>IDENTIFICATION</scope>
    <source>
        <strain evidence="8">isolate 1-1 / race 1 (BBBD)</strain>
    </source>
</reference>
<dbReference type="EMBL" id="ADAS02000310">
    <property type="protein sequence ID" value="OAV87697.1"/>
    <property type="molecule type" value="Genomic_DNA"/>
</dbReference>
<reference evidence="8 9" key="3">
    <citation type="journal article" date="2017" name="G3 (Bethesda)">
        <title>Comparative analysis highlights variable genome content of wheat rusts and divergence of the mating loci.</title>
        <authorList>
            <person name="Cuomo C.A."/>
            <person name="Bakkeren G."/>
            <person name="Khalil H.B."/>
            <person name="Panwar V."/>
            <person name="Joly D."/>
            <person name="Linning R."/>
            <person name="Sakthikumar S."/>
            <person name="Song X."/>
            <person name="Adiconis X."/>
            <person name="Fan L."/>
            <person name="Goldberg J.M."/>
            <person name="Levin J.Z."/>
            <person name="Young S."/>
            <person name="Zeng Q."/>
            <person name="Anikster Y."/>
            <person name="Bruce M."/>
            <person name="Wang M."/>
            <person name="Yin C."/>
            <person name="McCallum B."/>
            <person name="Szabo L.J."/>
            <person name="Hulbert S."/>
            <person name="Chen X."/>
            <person name="Fellers J.P."/>
        </authorList>
    </citation>
    <scope>NUCLEOTIDE SEQUENCE</scope>
    <source>
        <strain evidence="9">Isolate 1-1 / race 1 (BBBD)</strain>
        <strain evidence="8">isolate 1-1 / race 1 (BBBD)</strain>
    </source>
</reference>
<dbReference type="GO" id="GO:0005634">
    <property type="term" value="C:nucleus"/>
    <property type="evidence" value="ECO:0007669"/>
    <property type="project" value="UniProtKB-SubCell"/>
</dbReference>
<evidence type="ECO:0000256" key="6">
    <source>
        <dbReference type="SAM" id="MobiDB-lite"/>
    </source>
</evidence>